<dbReference type="OrthoDB" id="1107281at2759"/>
<sequence>MSSNTQFSNSGDKNTEVYSSSTVHRHIVLTNGGAIALLQVADQSTDAADNKHITIFSFCVFFLIYAVLAVIEVKLTTNQPDQTIRHFVGYVSHLFGALAALTLISLVSPIFTLIVAPLWLVWFFFIMYVVLTKLIWVEINNHPGEANPSDQTSQL</sequence>
<keyword evidence="1" id="KW-1133">Transmembrane helix</keyword>
<dbReference type="PANTHER" id="PTHR34115:SF13">
    <property type="entry name" value="RPB1A"/>
    <property type="match status" value="1"/>
</dbReference>
<accession>R0GKX8</accession>
<dbReference type="KEGG" id="crb:17899982"/>
<evidence type="ECO:0000256" key="1">
    <source>
        <dbReference type="SAM" id="Phobius"/>
    </source>
</evidence>
<organism evidence="2 3">
    <name type="scientific">Capsella rubella</name>
    <dbReference type="NCBI Taxonomy" id="81985"/>
    <lineage>
        <taxon>Eukaryota</taxon>
        <taxon>Viridiplantae</taxon>
        <taxon>Streptophyta</taxon>
        <taxon>Embryophyta</taxon>
        <taxon>Tracheophyta</taxon>
        <taxon>Spermatophyta</taxon>
        <taxon>Magnoliopsida</taxon>
        <taxon>eudicotyledons</taxon>
        <taxon>Gunneridae</taxon>
        <taxon>Pentapetalae</taxon>
        <taxon>rosids</taxon>
        <taxon>malvids</taxon>
        <taxon>Brassicales</taxon>
        <taxon>Brassicaceae</taxon>
        <taxon>Camelineae</taxon>
        <taxon>Capsella</taxon>
    </lineage>
</organism>
<keyword evidence="3" id="KW-1185">Reference proteome</keyword>
<keyword evidence="1" id="KW-0472">Membrane</keyword>
<feature type="transmembrane region" description="Helical" evidence="1">
    <location>
        <begin position="87"/>
        <end position="104"/>
    </location>
</feature>
<proteinExistence type="predicted"/>
<reference evidence="3" key="1">
    <citation type="journal article" date="2013" name="Nat. Genet.">
        <title>The Capsella rubella genome and the genomic consequences of rapid mating system evolution.</title>
        <authorList>
            <person name="Slotte T."/>
            <person name="Hazzouri K.M."/>
            <person name="Agren J.A."/>
            <person name="Koenig D."/>
            <person name="Maumus F."/>
            <person name="Guo Y.L."/>
            <person name="Steige K."/>
            <person name="Platts A.E."/>
            <person name="Escobar J.S."/>
            <person name="Newman L.K."/>
            <person name="Wang W."/>
            <person name="Mandakova T."/>
            <person name="Vello E."/>
            <person name="Smith L.M."/>
            <person name="Henz S.R."/>
            <person name="Steffen J."/>
            <person name="Takuno S."/>
            <person name="Brandvain Y."/>
            <person name="Coop G."/>
            <person name="Andolfatto P."/>
            <person name="Hu T.T."/>
            <person name="Blanchette M."/>
            <person name="Clark R.M."/>
            <person name="Quesneville H."/>
            <person name="Nordborg M."/>
            <person name="Gaut B.S."/>
            <person name="Lysak M.A."/>
            <person name="Jenkins J."/>
            <person name="Grimwood J."/>
            <person name="Chapman J."/>
            <person name="Prochnik S."/>
            <person name="Shu S."/>
            <person name="Rokhsar D."/>
            <person name="Schmutz J."/>
            <person name="Weigel D."/>
            <person name="Wright S.I."/>
        </authorList>
    </citation>
    <scope>NUCLEOTIDE SEQUENCE [LARGE SCALE GENOMIC DNA]</scope>
    <source>
        <strain evidence="3">cv. Monte Gargano</strain>
    </source>
</reference>
<dbReference type="AlphaFoldDB" id="R0GKX8"/>
<dbReference type="EMBL" id="KB870805">
    <property type="protein sequence ID" value="EOA36431.1"/>
    <property type="molecule type" value="Genomic_DNA"/>
</dbReference>
<protein>
    <submittedName>
        <fullName evidence="2">Uncharacterized protein</fullName>
    </submittedName>
</protein>
<evidence type="ECO:0000313" key="3">
    <source>
        <dbReference type="Proteomes" id="UP000029121"/>
    </source>
</evidence>
<dbReference type="InterPro" id="IPR053258">
    <property type="entry name" value="Ca-permeable_cation_channel"/>
</dbReference>
<feature type="transmembrane region" description="Helical" evidence="1">
    <location>
        <begin position="53"/>
        <end position="75"/>
    </location>
</feature>
<feature type="transmembrane region" description="Helical" evidence="1">
    <location>
        <begin position="110"/>
        <end position="131"/>
    </location>
</feature>
<keyword evidence="1" id="KW-0812">Transmembrane</keyword>
<name>R0GKX8_9BRAS</name>
<gene>
    <name evidence="2" type="ORF">CARUB_v10010967mg</name>
</gene>
<dbReference type="Proteomes" id="UP000029121">
    <property type="component" value="Unassembled WGS sequence"/>
</dbReference>
<evidence type="ECO:0000313" key="2">
    <source>
        <dbReference type="EMBL" id="EOA36431.1"/>
    </source>
</evidence>
<dbReference type="PANTHER" id="PTHR34115">
    <property type="entry name" value="PROTEIN, PUTATIVE-RELATED"/>
    <property type="match status" value="1"/>
</dbReference>